<dbReference type="EMBL" id="CAMKVN010000184">
    <property type="protein sequence ID" value="CAI2164889.1"/>
    <property type="molecule type" value="Genomic_DNA"/>
</dbReference>
<reference evidence="1" key="1">
    <citation type="submission" date="2022-08" db="EMBL/GenBank/DDBJ databases">
        <authorList>
            <person name="Kallberg Y."/>
            <person name="Tangrot J."/>
            <person name="Rosling A."/>
        </authorList>
    </citation>
    <scope>NUCLEOTIDE SEQUENCE</scope>
    <source>
        <strain evidence="1">Wild A</strain>
    </source>
</reference>
<protein>
    <submittedName>
        <fullName evidence="1">18470_t:CDS:1</fullName>
    </submittedName>
</protein>
<evidence type="ECO:0000313" key="2">
    <source>
        <dbReference type="Proteomes" id="UP001153678"/>
    </source>
</evidence>
<sequence length="101" mass="11365">MTTNYRLRAFLQLLNLAAGDVAQFIALGLLSESRDPSTCTRLPSAIIIPSIIEVIETNNLKDNKLMEYMHVEVNVKERRKNSRICLFSFSSLTNTNGSQAF</sequence>
<gene>
    <name evidence="1" type="ORF">FWILDA_LOCUS1794</name>
</gene>
<dbReference type="AlphaFoldDB" id="A0A9W4SDF0"/>
<organism evidence="1 2">
    <name type="scientific">Funneliformis geosporum</name>
    <dbReference type="NCBI Taxonomy" id="1117311"/>
    <lineage>
        <taxon>Eukaryota</taxon>
        <taxon>Fungi</taxon>
        <taxon>Fungi incertae sedis</taxon>
        <taxon>Mucoromycota</taxon>
        <taxon>Glomeromycotina</taxon>
        <taxon>Glomeromycetes</taxon>
        <taxon>Glomerales</taxon>
        <taxon>Glomeraceae</taxon>
        <taxon>Funneliformis</taxon>
    </lineage>
</organism>
<keyword evidence="2" id="KW-1185">Reference proteome</keyword>
<accession>A0A9W4SDF0</accession>
<evidence type="ECO:0000313" key="1">
    <source>
        <dbReference type="EMBL" id="CAI2164889.1"/>
    </source>
</evidence>
<proteinExistence type="predicted"/>
<name>A0A9W4SDF0_9GLOM</name>
<dbReference type="Proteomes" id="UP001153678">
    <property type="component" value="Unassembled WGS sequence"/>
</dbReference>
<comment type="caution">
    <text evidence="1">The sequence shown here is derived from an EMBL/GenBank/DDBJ whole genome shotgun (WGS) entry which is preliminary data.</text>
</comment>